<dbReference type="PANTHER" id="PTHR11106:SF111">
    <property type="entry name" value="MACRO DOMAIN-CONTAINING PROTEIN"/>
    <property type="match status" value="1"/>
</dbReference>
<dbReference type="CDD" id="cd02907">
    <property type="entry name" value="Macro_Af1521_BAL-like"/>
    <property type="match status" value="1"/>
</dbReference>
<feature type="domain" description="Macro" evidence="1">
    <location>
        <begin position="1"/>
        <end position="185"/>
    </location>
</feature>
<dbReference type="PANTHER" id="PTHR11106">
    <property type="entry name" value="GANGLIOSIDE INDUCED DIFFERENTIATION ASSOCIATED PROTEIN 2-RELATED"/>
    <property type="match status" value="1"/>
</dbReference>
<dbReference type="EnsemblMetazoa" id="CapteT97444">
    <property type="protein sequence ID" value="CapteP97444"/>
    <property type="gene ID" value="CapteG97444"/>
</dbReference>
<sequence length="206" mass="22531">MSASAPFTVQAGKCKISVHCESILQCKADALVNAANKKLDHCGGLAKAIIDKGGDEIQEECSKHVAKNGEIRVAEVYVSKPGQLRQFKHIIHAVGPQWRGGNQQEEDLLQKCITNCLKAAENKKAKRIAIPAISTGIYGYPIDKATEVIVAAIKNFNSNKIEEVLLVDIKDETVKSFCHALSKAFNQHYAAKPSIPQKAPYRRPGR</sequence>
<evidence type="ECO:0000259" key="1">
    <source>
        <dbReference type="PROSITE" id="PS51154"/>
    </source>
</evidence>
<dbReference type="PROSITE" id="PS51154">
    <property type="entry name" value="MACRO"/>
    <property type="match status" value="1"/>
</dbReference>
<reference evidence="4" key="1">
    <citation type="submission" date="2012-12" db="EMBL/GenBank/DDBJ databases">
        <authorList>
            <person name="Hellsten U."/>
            <person name="Grimwood J."/>
            <person name="Chapman J.A."/>
            <person name="Shapiro H."/>
            <person name="Aerts A."/>
            <person name="Otillar R.P."/>
            <person name="Terry A.Y."/>
            <person name="Boore J.L."/>
            <person name="Simakov O."/>
            <person name="Marletaz F."/>
            <person name="Cho S.-J."/>
            <person name="Edsinger-Gonzales E."/>
            <person name="Havlak P."/>
            <person name="Kuo D.-H."/>
            <person name="Larsson T."/>
            <person name="Lv J."/>
            <person name="Arendt D."/>
            <person name="Savage R."/>
            <person name="Osoegawa K."/>
            <person name="de Jong P."/>
            <person name="Lindberg D.R."/>
            <person name="Seaver E.C."/>
            <person name="Weisblat D.A."/>
            <person name="Putnam N.H."/>
            <person name="Grigoriev I.V."/>
            <person name="Rokhsar D.S."/>
        </authorList>
    </citation>
    <scope>NUCLEOTIDE SEQUENCE</scope>
    <source>
        <strain evidence="4">I ESC-2004</strain>
    </source>
</reference>
<organism evidence="2">
    <name type="scientific">Capitella teleta</name>
    <name type="common">Polychaete worm</name>
    <dbReference type="NCBI Taxonomy" id="283909"/>
    <lineage>
        <taxon>Eukaryota</taxon>
        <taxon>Metazoa</taxon>
        <taxon>Spiralia</taxon>
        <taxon>Lophotrochozoa</taxon>
        <taxon>Annelida</taxon>
        <taxon>Polychaeta</taxon>
        <taxon>Sedentaria</taxon>
        <taxon>Scolecida</taxon>
        <taxon>Capitellidae</taxon>
        <taxon>Capitella</taxon>
    </lineage>
</organism>
<dbReference type="SMART" id="SM00506">
    <property type="entry name" value="A1pp"/>
    <property type="match status" value="1"/>
</dbReference>
<dbReference type="HOGENOM" id="CLU_046550_7_0_1"/>
<dbReference type="Proteomes" id="UP000014760">
    <property type="component" value="Unassembled WGS sequence"/>
</dbReference>
<evidence type="ECO:0000313" key="4">
    <source>
        <dbReference type="Proteomes" id="UP000014760"/>
    </source>
</evidence>
<protein>
    <recommendedName>
        <fullName evidence="1">Macro domain-containing protein</fullName>
    </recommendedName>
</protein>
<dbReference type="InterPro" id="IPR043472">
    <property type="entry name" value="Macro_dom-like"/>
</dbReference>
<reference evidence="3" key="3">
    <citation type="submission" date="2015-06" db="UniProtKB">
        <authorList>
            <consortium name="EnsemblMetazoa"/>
        </authorList>
    </citation>
    <scope>IDENTIFICATION</scope>
</reference>
<dbReference type="EMBL" id="KB306133">
    <property type="protein sequence ID" value="ELU00124.1"/>
    <property type="molecule type" value="Genomic_DNA"/>
</dbReference>
<accession>R7U1M1</accession>
<evidence type="ECO:0000313" key="2">
    <source>
        <dbReference type="EMBL" id="ELU00124.1"/>
    </source>
</evidence>
<dbReference type="Gene3D" id="3.40.220.10">
    <property type="entry name" value="Leucine Aminopeptidase, subunit E, domain 1"/>
    <property type="match status" value="1"/>
</dbReference>
<gene>
    <name evidence="2" type="ORF">CAPTEDRAFT_97444</name>
</gene>
<reference evidence="2 4" key="2">
    <citation type="journal article" date="2013" name="Nature">
        <title>Insights into bilaterian evolution from three spiralian genomes.</title>
        <authorList>
            <person name="Simakov O."/>
            <person name="Marletaz F."/>
            <person name="Cho S.J."/>
            <person name="Edsinger-Gonzales E."/>
            <person name="Havlak P."/>
            <person name="Hellsten U."/>
            <person name="Kuo D.H."/>
            <person name="Larsson T."/>
            <person name="Lv J."/>
            <person name="Arendt D."/>
            <person name="Savage R."/>
            <person name="Osoegawa K."/>
            <person name="de Jong P."/>
            <person name="Grimwood J."/>
            <person name="Chapman J.A."/>
            <person name="Shapiro H."/>
            <person name="Aerts A."/>
            <person name="Otillar R.P."/>
            <person name="Terry A.Y."/>
            <person name="Boore J.L."/>
            <person name="Grigoriev I.V."/>
            <person name="Lindberg D.R."/>
            <person name="Seaver E.C."/>
            <person name="Weisblat D.A."/>
            <person name="Putnam N.H."/>
            <person name="Rokhsar D.S."/>
        </authorList>
    </citation>
    <scope>NUCLEOTIDE SEQUENCE</scope>
    <source>
        <strain evidence="2 4">I ESC-2004</strain>
    </source>
</reference>
<dbReference type="EMBL" id="AMQN01009752">
    <property type="status" value="NOT_ANNOTATED_CDS"/>
    <property type="molecule type" value="Genomic_DNA"/>
</dbReference>
<evidence type="ECO:0000313" key="3">
    <source>
        <dbReference type="EnsemblMetazoa" id="CapteP97444"/>
    </source>
</evidence>
<dbReference type="SUPFAM" id="SSF52949">
    <property type="entry name" value="Macro domain-like"/>
    <property type="match status" value="1"/>
</dbReference>
<proteinExistence type="predicted"/>
<dbReference type="STRING" id="283909.R7U1M1"/>
<dbReference type="AlphaFoldDB" id="R7U1M1"/>
<dbReference type="Pfam" id="PF01661">
    <property type="entry name" value="Macro"/>
    <property type="match status" value="1"/>
</dbReference>
<name>R7U1M1_CAPTE</name>
<dbReference type="OMA" id="PDCARIM"/>
<keyword evidence="4" id="KW-1185">Reference proteome</keyword>
<dbReference type="OrthoDB" id="6133115at2759"/>
<dbReference type="InterPro" id="IPR002589">
    <property type="entry name" value="Macro_dom"/>
</dbReference>